<keyword evidence="2" id="KW-0812">Transmembrane</keyword>
<accession>A0A0M0J604</accession>
<keyword evidence="4" id="KW-1185">Reference proteome</keyword>
<protein>
    <submittedName>
        <fullName evidence="3">Trafficking protein particle complex 8</fullName>
    </submittedName>
</protein>
<evidence type="ECO:0000256" key="1">
    <source>
        <dbReference type="SAM" id="MobiDB-lite"/>
    </source>
</evidence>
<proteinExistence type="predicted"/>
<organism evidence="3 4">
    <name type="scientific">Chrysochromulina tobinii</name>
    <dbReference type="NCBI Taxonomy" id="1460289"/>
    <lineage>
        <taxon>Eukaryota</taxon>
        <taxon>Haptista</taxon>
        <taxon>Haptophyta</taxon>
        <taxon>Prymnesiophyceae</taxon>
        <taxon>Prymnesiales</taxon>
        <taxon>Chrysochromulinaceae</taxon>
        <taxon>Chrysochromulina</taxon>
    </lineage>
</organism>
<dbReference type="EMBL" id="JWZX01003324">
    <property type="protein sequence ID" value="KOO21910.1"/>
    <property type="molecule type" value="Genomic_DNA"/>
</dbReference>
<evidence type="ECO:0000256" key="2">
    <source>
        <dbReference type="SAM" id="Phobius"/>
    </source>
</evidence>
<dbReference type="Proteomes" id="UP000037460">
    <property type="component" value="Unassembled WGS sequence"/>
</dbReference>
<keyword evidence="2" id="KW-0472">Membrane</keyword>
<dbReference type="AlphaFoldDB" id="A0A0M0J604"/>
<feature type="transmembrane region" description="Helical" evidence="2">
    <location>
        <begin position="499"/>
        <end position="518"/>
    </location>
</feature>
<feature type="compositionally biased region" description="Low complexity" evidence="1">
    <location>
        <begin position="902"/>
        <end position="913"/>
    </location>
</feature>
<comment type="caution">
    <text evidence="3">The sequence shown here is derived from an EMBL/GenBank/DDBJ whole genome shotgun (WGS) entry which is preliminary data.</text>
</comment>
<gene>
    <name evidence="3" type="ORF">Ctob_002664</name>
</gene>
<feature type="region of interest" description="Disordered" evidence="1">
    <location>
        <begin position="899"/>
        <end position="937"/>
    </location>
</feature>
<keyword evidence="2" id="KW-1133">Transmembrane helix</keyword>
<sequence length="937" mass="105074">MGSLTNDLYSTVENEVEACARAQIDRKPAQKFAIGSRVCVKRSNGDKSFGYVKEYNEKTRVYKLELATGTLEKFDEAAIEKKPAQRFANAQKFAKGSRVCVKRSNGDKSFGYVKEYNEKTRVYELELATGTLDKFDEAAIEKKPAQRFANGSRVLFVERGSEDKSFGYVKEYNEETQVYKVELDIPTGTFKQCGEDSMRDASPVISRERLVRLWKYFLSLWKWDQRIWTWPKAFEAALFWGCVYGYVVLYQSNAAPNYLLGALIFWVVLGPPVIALILYTVTNIVRSIIDYQDNQNAEYHTFVNLQAARLSILTIFGAFLTVYALSAMSRVVIPYNLVVPFVELAYRDITCTDRDAFWTAFNASFKSFNASCHALPNCGYASFESLCQAVQYAPMVQAESVDIFKVLLFNCVAWVLGSLLVFGTGRASLKNGYAQLLSKHMLVAMVLGLGQSMSAFYSLMRLSLLVPKLGLPRPAAYFDKTGLMSLELPLYCYGNTCTYYDFGGTIIVHVLIVVAFNFDFLKKYASAIGAGDQAAIKKLKEKMRKEKIWNEEIQKYECKWSDEAPYFYFIPATFVKECDDKRLPPMQVLDDDEILEKIQIRLVDAFEQAEKEARMAKEKVAAEKAAAEKVAAEKVAAEKVAVEKAVKGIDIGKGIDESTQSDEKEAAEKAPAEVAVAKKENQGINKALTGRGITFKIKDILVVSHRWEENGRPDVNGAQLQAIKEYLKEHPEIKWVWFDYSSMPQKIGRIDTRSKEERAEFQLMLECITNLYLTAQVLILLDGSYASRFWTLTEAWCSMQTATKDGLRNSISSTVDADFKGSDVQVGSRCTIKCIHNAAKGTTSKGLVDLVATQTPKAMHGILEKPDVNVTNAKDKETMLPKILEIDKDVIQGFKNGFKKLQSNQNPSPQPNSGKPAKKAQVAPADSTGDVTAFNDQ</sequence>
<feature type="transmembrane region" description="Helical" evidence="2">
    <location>
        <begin position="258"/>
        <end position="281"/>
    </location>
</feature>
<feature type="transmembrane region" description="Helical" evidence="2">
    <location>
        <begin position="442"/>
        <end position="460"/>
    </location>
</feature>
<evidence type="ECO:0000313" key="4">
    <source>
        <dbReference type="Proteomes" id="UP000037460"/>
    </source>
</evidence>
<reference evidence="4" key="1">
    <citation type="journal article" date="2015" name="PLoS Genet.">
        <title>Genome Sequence and Transcriptome Analyses of Chrysochromulina tobin: Metabolic Tools for Enhanced Algal Fitness in the Prominent Order Prymnesiales (Haptophyceae).</title>
        <authorList>
            <person name="Hovde B.T."/>
            <person name="Deodato C.R."/>
            <person name="Hunsperger H.M."/>
            <person name="Ryken S.A."/>
            <person name="Yost W."/>
            <person name="Jha R.K."/>
            <person name="Patterson J."/>
            <person name="Monnat R.J. Jr."/>
            <person name="Barlow S.B."/>
            <person name="Starkenburg S.R."/>
            <person name="Cattolico R.A."/>
        </authorList>
    </citation>
    <scope>NUCLEOTIDE SEQUENCE</scope>
    <source>
        <strain evidence="4">CCMP291</strain>
    </source>
</reference>
<feature type="transmembrane region" description="Helical" evidence="2">
    <location>
        <begin position="233"/>
        <end position="252"/>
    </location>
</feature>
<evidence type="ECO:0000313" key="3">
    <source>
        <dbReference type="EMBL" id="KOO21910.1"/>
    </source>
</evidence>
<name>A0A0M0J604_9EUKA</name>
<feature type="transmembrane region" description="Helical" evidence="2">
    <location>
        <begin position="310"/>
        <end position="333"/>
    </location>
</feature>
<feature type="transmembrane region" description="Helical" evidence="2">
    <location>
        <begin position="403"/>
        <end position="422"/>
    </location>
</feature>